<dbReference type="OrthoDB" id="8122554at2759"/>
<dbReference type="PANTHER" id="PTHR33327">
    <property type="entry name" value="ENDONUCLEASE"/>
    <property type="match status" value="1"/>
</dbReference>
<reference evidence="2" key="1">
    <citation type="submission" date="2020-07" db="EMBL/GenBank/DDBJ databases">
        <title>Multicomponent nature underlies the extraordinary mechanical properties of spider dragline silk.</title>
        <authorList>
            <person name="Kono N."/>
            <person name="Nakamura H."/>
            <person name="Mori M."/>
            <person name="Yoshida Y."/>
            <person name="Ohtoshi R."/>
            <person name="Malay A.D."/>
            <person name="Moran D.A.P."/>
            <person name="Tomita M."/>
            <person name="Numata K."/>
            <person name="Arakawa K."/>
        </authorList>
    </citation>
    <scope>NUCLEOTIDE SEQUENCE</scope>
</reference>
<comment type="caution">
    <text evidence="2">The sequence shown here is derived from an EMBL/GenBank/DDBJ whole genome shotgun (WGS) entry which is preliminary data.</text>
</comment>
<protein>
    <recommendedName>
        <fullName evidence="1">DUF7041 domain-containing protein</fullName>
    </recommendedName>
</protein>
<dbReference type="Proteomes" id="UP000887116">
    <property type="component" value="Unassembled WGS sequence"/>
</dbReference>
<feature type="domain" description="DUF7041" evidence="1">
    <location>
        <begin position="30"/>
        <end position="98"/>
    </location>
</feature>
<keyword evidence="3" id="KW-1185">Reference proteome</keyword>
<accession>A0A8X6HRU8</accession>
<proteinExistence type="predicted"/>
<dbReference type="EMBL" id="BMAO01018948">
    <property type="protein sequence ID" value="GFR27350.1"/>
    <property type="molecule type" value="Genomic_DNA"/>
</dbReference>
<dbReference type="PANTHER" id="PTHR33327:SF3">
    <property type="entry name" value="RNA-DIRECTED DNA POLYMERASE"/>
    <property type="match status" value="1"/>
</dbReference>
<dbReference type="AlphaFoldDB" id="A0A8X6HRU8"/>
<gene>
    <name evidence="2" type="primary">X975_25011</name>
    <name evidence="2" type="ORF">TNCT_730441</name>
</gene>
<evidence type="ECO:0000259" key="1">
    <source>
        <dbReference type="Pfam" id="PF23055"/>
    </source>
</evidence>
<name>A0A8X6HRU8_TRICU</name>
<evidence type="ECO:0000313" key="2">
    <source>
        <dbReference type="EMBL" id="GFR27350.1"/>
    </source>
</evidence>
<dbReference type="InterPro" id="IPR055469">
    <property type="entry name" value="DUF7041"/>
</dbReference>
<evidence type="ECO:0000313" key="3">
    <source>
        <dbReference type="Proteomes" id="UP000887116"/>
    </source>
</evidence>
<dbReference type="Pfam" id="PF23055">
    <property type="entry name" value="DUF7041"/>
    <property type="match status" value="1"/>
</dbReference>
<organism evidence="2 3">
    <name type="scientific">Trichonephila clavata</name>
    <name type="common">Joro spider</name>
    <name type="synonym">Nephila clavata</name>
    <dbReference type="NCBI Taxonomy" id="2740835"/>
    <lineage>
        <taxon>Eukaryota</taxon>
        <taxon>Metazoa</taxon>
        <taxon>Ecdysozoa</taxon>
        <taxon>Arthropoda</taxon>
        <taxon>Chelicerata</taxon>
        <taxon>Arachnida</taxon>
        <taxon>Araneae</taxon>
        <taxon>Araneomorphae</taxon>
        <taxon>Entelegynae</taxon>
        <taxon>Araneoidea</taxon>
        <taxon>Nephilidae</taxon>
        <taxon>Trichonephila</taxon>
    </lineage>
</organism>
<sequence>MTELEDNSFVNRVAVKIPLVWKTNIPLRLKQCDTAFSLARITNDDTKFSHLIANIDSETLEHVSDIILNPPVTAKYLTLKNRLNSEFQDTETQQIKKTTV</sequence>